<dbReference type="Proteomes" id="UP000266723">
    <property type="component" value="Unassembled WGS sequence"/>
</dbReference>
<accession>A0ABQ7BN74</accession>
<gene>
    <name evidence="1" type="ORF">DY000_02042467</name>
</gene>
<sequence length="66" mass="7658">MKLPFAFLSSIIFQNKKPFDFLHIKKTLQSYPWNWPVLGISPGFLMRIHRINDSVEVLTVEAGKPD</sequence>
<reference evidence="1 2" key="1">
    <citation type="journal article" date="2020" name="BMC Genomics">
        <title>Intraspecific diversification of the crop wild relative Brassica cretica Lam. using demographic model selection.</title>
        <authorList>
            <person name="Kioukis A."/>
            <person name="Michalopoulou V.A."/>
            <person name="Briers L."/>
            <person name="Pirintsos S."/>
            <person name="Studholme D.J."/>
            <person name="Pavlidis P."/>
            <person name="Sarris P.F."/>
        </authorList>
    </citation>
    <scope>NUCLEOTIDE SEQUENCE [LARGE SCALE GENOMIC DNA]</scope>
    <source>
        <strain evidence="2">cv. PFS-1207/04</strain>
    </source>
</reference>
<evidence type="ECO:0000313" key="2">
    <source>
        <dbReference type="Proteomes" id="UP000266723"/>
    </source>
</evidence>
<name>A0ABQ7BN74_BRACR</name>
<organism evidence="1 2">
    <name type="scientific">Brassica cretica</name>
    <name type="common">Mustard</name>
    <dbReference type="NCBI Taxonomy" id="69181"/>
    <lineage>
        <taxon>Eukaryota</taxon>
        <taxon>Viridiplantae</taxon>
        <taxon>Streptophyta</taxon>
        <taxon>Embryophyta</taxon>
        <taxon>Tracheophyta</taxon>
        <taxon>Spermatophyta</taxon>
        <taxon>Magnoliopsida</taxon>
        <taxon>eudicotyledons</taxon>
        <taxon>Gunneridae</taxon>
        <taxon>Pentapetalae</taxon>
        <taxon>rosids</taxon>
        <taxon>malvids</taxon>
        <taxon>Brassicales</taxon>
        <taxon>Brassicaceae</taxon>
        <taxon>Brassiceae</taxon>
        <taxon>Brassica</taxon>
    </lineage>
</organism>
<proteinExistence type="predicted"/>
<protein>
    <submittedName>
        <fullName evidence="1">Uncharacterized protein</fullName>
    </submittedName>
</protein>
<dbReference type="EMBL" id="QGKV02001507">
    <property type="protein sequence ID" value="KAF3533571.1"/>
    <property type="molecule type" value="Genomic_DNA"/>
</dbReference>
<evidence type="ECO:0000313" key="1">
    <source>
        <dbReference type="EMBL" id="KAF3533571.1"/>
    </source>
</evidence>
<comment type="caution">
    <text evidence="1">The sequence shown here is derived from an EMBL/GenBank/DDBJ whole genome shotgun (WGS) entry which is preliminary data.</text>
</comment>
<keyword evidence="2" id="KW-1185">Reference proteome</keyword>